<organism evidence="2 3">
    <name type="scientific">Chelatococcus albus</name>
    <dbReference type="NCBI Taxonomy" id="3047466"/>
    <lineage>
        <taxon>Bacteria</taxon>
        <taxon>Pseudomonadati</taxon>
        <taxon>Pseudomonadota</taxon>
        <taxon>Alphaproteobacteria</taxon>
        <taxon>Hyphomicrobiales</taxon>
        <taxon>Chelatococcaceae</taxon>
        <taxon>Chelatococcus</taxon>
    </lineage>
</organism>
<protein>
    <recommendedName>
        <fullName evidence="4">Disulfide bond formation protein B</fullName>
    </recommendedName>
</protein>
<evidence type="ECO:0008006" key="4">
    <source>
        <dbReference type="Google" id="ProtNLM"/>
    </source>
</evidence>
<evidence type="ECO:0000313" key="3">
    <source>
        <dbReference type="Proteomes" id="UP001321492"/>
    </source>
</evidence>
<dbReference type="RefSeq" id="WP_283739014.1">
    <property type="nucleotide sequence ID" value="NZ_JASJEV010000001.1"/>
</dbReference>
<keyword evidence="1" id="KW-0472">Membrane</keyword>
<keyword evidence="1" id="KW-0812">Transmembrane</keyword>
<keyword evidence="3" id="KW-1185">Reference proteome</keyword>
<evidence type="ECO:0000256" key="1">
    <source>
        <dbReference type="SAM" id="Phobius"/>
    </source>
</evidence>
<reference evidence="2 3" key="1">
    <citation type="submission" date="2023-05" db="EMBL/GenBank/DDBJ databases">
        <title>Chelatococcus sp. nov., a moderately thermophilic bacterium isolated from hot spring microbial mat.</title>
        <authorList>
            <person name="Hu C.-J."/>
            <person name="Li W.-J."/>
        </authorList>
    </citation>
    <scope>NUCLEOTIDE SEQUENCE [LARGE SCALE GENOMIC DNA]</scope>
    <source>
        <strain evidence="2 3">SYSU G07232</strain>
    </source>
</reference>
<keyword evidence="1" id="KW-1133">Transmembrane helix</keyword>
<sequence>MRLVFVVLLGLVLAVTVSFLLGRRGLYVATAALVVGAAIAFVSTIITGCSQCWTEALAVGAFASAPFFVVGWLALSQAEIAAGQRRLLLGTGGLGLFQLVWAARLSLVATVENRCPCGGHVYGLIDTELGATGFDRLVGPWFMAEAIITLAIVLGAYRRTSPQAPRA</sequence>
<evidence type="ECO:0000313" key="2">
    <source>
        <dbReference type="EMBL" id="MDJ1157029.1"/>
    </source>
</evidence>
<feature type="transmembrane region" description="Helical" evidence="1">
    <location>
        <begin position="56"/>
        <end position="75"/>
    </location>
</feature>
<dbReference type="EMBL" id="JASJEV010000001">
    <property type="protein sequence ID" value="MDJ1157029.1"/>
    <property type="molecule type" value="Genomic_DNA"/>
</dbReference>
<dbReference type="Proteomes" id="UP001321492">
    <property type="component" value="Unassembled WGS sequence"/>
</dbReference>
<comment type="caution">
    <text evidence="2">The sequence shown here is derived from an EMBL/GenBank/DDBJ whole genome shotgun (WGS) entry which is preliminary data.</text>
</comment>
<proteinExistence type="predicted"/>
<accession>A0ABT7AE01</accession>
<name>A0ABT7AE01_9HYPH</name>
<feature type="transmembrane region" description="Helical" evidence="1">
    <location>
        <begin position="138"/>
        <end position="157"/>
    </location>
</feature>
<gene>
    <name evidence="2" type="ORF">QNA08_02090</name>
</gene>
<feature type="transmembrane region" description="Helical" evidence="1">
    <location>
        <begin position="87"/>
        <end position="104"/>
    </location>
</feature>